<keyword evidence="3" id="KW-1185">Reference proteome</keyword>
<dbReference type="VEuPathDB" id="PiroplasmaDB:BBBOND_0106700"/>
<dbReference type="OrthoDB" id="365648at2759"/>
<evidence type="ECO:0000256" key="1">
    <source>
        <dbReference type="SAM" id="SignalP"/>
    </source>
</evidence>
<gene>
    <name evidence="2" type="ORF">BBBOND_0106700</name>
</gene>
<sequence>MTHTKIPSAVVAALAFVVASRNAAASTNGENRVSVIYVENEGPYEIKCKADENIEVVDAFGICMEDFLSNKLDAKTLNLRLSLSNAFTRYCTALFRANQPCILNINKKKPGPDRFNTTFGLECQHGNVFVGLYSCCAKASTSIAQGEEVVLYKEKSTPLTPLCPSGTKISVLNAGQRGTVMCDKGHITSTLTRASDKCNGKELCSIPFDESQLSSCTGSSASHFVKYICE</sequence>
<dbReference type="KEGG" id="bbig:BBBOND_0106700"/>
<evidence type="ECO:0000313" key="2">
    <source>
        <dbReference type="EMBL" id="CDR94361.1"/>
    </source>
</evidence>
<accession>A0A061D0N6</accession>
<feature type="chain" id="PRO_5001595330" evidence="1">
    <location>
        <begin position="26"/>
        <end position="230"/>
    </location>
</feature>
<organism evidence="2 3">
    <name type="scientific">Babesia bigemina</name>
    <dbReference type="NCBI Taxonomy" id="5866"/>
    <lineage>
        <taxon>Eukaryota</taxon>
        <taxon>Sar</taxon>
        <taxon>Alveolata</taxon>
        <taxon>Apicomplexa</taxon>
        <taxon>Aconoidasida</taxon>
        <taxon>Piroplasmida</taxon>
        <taxon>Babesiidae</taxon>
        <taxon>Babesia</taxon>
    </lineage>
</organism>
<proteinExistence type="predicted"/>
<dbReference type="GeneID" id="24562902"/>
<evidence type="ECO:0000313" key="3">
    <source>
        <dbReference type="Proteomes" id="UP000033188"/>
    </source>
</evidence>
<dbReference type="RefSeq" id="XP_012766547.1">
    <property type="nucleotide sequence ID" value="XM_012911093.1"/>
</dbReference>
<dbReference type="Proteomes" id="UP000033188">
    <property type="component" value="Chromosome 1"/>
</dbReference>
<dbReference type="CDD" id="cd22823">
    <property type="entry name" value="Gal_Rha_Lectin"/>
    <property type="match status" value="1"/>
</dbReference>
<protein>
    <submittedName>
        <fullName evidence="2">Membrane protein, putative</fullName>
    </submittedName>
</protein>
<reference evidence="3" key="1">
    <citation type="journal article" date="2014" name="Nucleic Acids Res.">
        <title>The evolutionary dynamics of variant antigen genes in Babesia reveal a history of genomic innovation underlying host-parasite interaction.</title>
        <authorList>
            <person name="Jackson A.P."/>
            <person name="Otto T.D."/>
            <person name="Darby A."/>
            <person name="Ramaprasad A."/>
            <person name="Xia D."/>
            <person name="Echaide I.E."/>
            <person name="Farber M."/>
            <person name="Gahlot S."/>
            <person name="Gamble J."/>
            <person name="Gupta D."/>
            <person name="Gupta Y."/>
            <person name="Jackson L."/>
            <person name="Malandrin L."/>
            <person name="Malas T.B."/>
            <person name="Moussa E."/>
            <person name="Nair M."/>
            <person name="Reid A.J."/>
            <person name="Sanders M."/>
            <person name="Sharma J."/>
            <person name="Tracey A."/>
            <person name="Quail M.A."/>
            <person name="Weir W."/>
            <person name="Wastling J.M."/>
            <person name="Hall N."/>
            <person name="Willadsen P."/>
            <person name="Lingelbach K."/>
            <person name="Shiels B."/>
            <person name="Tait A."/>
            <person name="Berriman M."/>
            <person name="Allred D.R."/>
            <person name="Pain A."/>
        </authorList>
    </citation>
    <scope>NUCLEOTIDE SEQUENCE [LARGE SCALE GENOMIC DNA]</scope>
    <source>
        <strain evidence="3">Bond</strain>
    </source>
</reference>
<keyword evidence="1" id="KW-0732">Signal</keyword>
<dbReference type="AlphaFoldDB" id="A0A061D0N6"/>
<dbReference type="EMBL" id="LK391707">
    <property type="protein sequence ID" value="CDR94361.1"/>
    <property type="molecule type" value="Genomic_DNA"/>
</dbReference>
<name>A0A061D0N6_BABBI</name>
<feature type="signal peptide" evidence="1">
    <location>
        <begin position="1"/>
        <end position="25"/>
    </location>
</feature>